<evidence type="ECO:0000313" key="2">
    <source>
        <dbReference type="Proteomes" id="UP000734854"/>
    </source>
</evidence>
<comment type="caution">
    <text evidence="1">The sequence shown here is derived from an EMBL/GenBank/DDBJ whole genome shotgun (WGS) entry which is preliminary data.</text>
</comment>
<keyword evidence="2" id="KW-1185">Reference proteome</keyword>
<proteinExistence type="predicted"/>
<organism evidence="1 2">
    <name type="scientific">Zingiber officinale</name>
    <name type="common">Ginger</name>
    <name type="synonym">Amomum zingiber</name>
    <dbReference type="NCBI Taxonomy" id="94328"/>
    <lineage>
        <taxon>Eukaryota</taxon>
        <taxon>Viridiplantae</taxon>
        <taxon>Streptophyta</taxon>
        <taxon>Embryophyta</taxon>
        <taxon>Tracheophyta</taxon>
        <taxon>Spermatophyta</taxon>
        <taxon>Magnoliopsida</taxon>
        <taxon>Liliopsida</taxon>
        <taxon>Zingiberales</taxon>
        <taxon>Zingiberaceae</taxon>
        <taxon>Zingiber</taxon>
    </lineage>
</organism>
<accession>A0A8J5GSE0</accession>
<reference evidence="1 2" key="1">
    <citation type="submission" date="2020-08" db="EMBL/GenBank/DDBJ databases">
        <title>Plant Genome Project.</title>
        <authorList>
            <person name="Zhang R.-G."/>
        </authorList>
    </citation>
    <scope>NUCLEOTIDE SEQUENCE [LARGE SCALE GENOMIC DNA]</scope>
    <source>
        <tissue evidence="1">Rhizome</tissue>
    </source>
</reference>
<dbReference type="AlphaFoldDB" id="A0A8J5GSE0"/>
<gene>
    <name evidence="1" type="ORF">ZIOFF_034424</name>
</gene>
<dbReference type="EMBL" id="JACMSC010000009">
    <property type="protein sequence ID" value="KAG6509035.1"/>
    <property type="molecule type" value="Genomic_DNA"/>
</dbReference>
<dbReference type="Proteomes" id="UP000734854">
    <property type="component" value="Unassembled WGS sequence"/>
</dbReference>
<protein>
    <submittedName>
        <fullName evidence="1">Uncharacterized protein</fullName>
    </submittedName>
</protein>
<name>A0A8J5GSE0_ZINOF</name>
<evidence type="ECO:0000313" key="1">
    <source>
        <dbReference type="EMBL" id="KAG6509035.1"/>
    </source>
</evidence>
<sequence length="169" mass="18625">MVISVNCNNAKGILVTAETDLSLLEIADTFVNARNMPTVTFVDQVNMGYIGSDLLSVSWTPQRMAVSGPVTPGQVSFLLGFLPVFIAWLYSEVLEYRKSSSLTKVHSDVNLVELDKETVKDDDRVGLLEGGLPRSSSRGSSSSARTNLIRFISLDESFLLEHRKLLRAM</sequence>